<protein>
    <submittedName>
        <fullName evidence="1">Uncharacterized protein</fullName>
    </submittedName>
</protein>
<evidence type="ECO:0000313" key="1">
    <source>
        <dbReference type="EMBL" id="EGV99677.1"/>
    </source>
</evidence>
<organism evidence="1 2">
    <name type="scientific">Cricetulus griseus</name>
    <name type="common">Chinese hamster</name>
    <name type="synonym">Cricetulus barabensis griseus</name>
    <dbReference type="NCBI Taxonomy" id="10029"/>
    <lineage>
        <taxon>Eukaryota</taxon>
        <taxon>Metazoa</taxon>
        <taxon>Chordata</taxon>
        <taxon>Craniata</taxon>
        <taxon>Vertebrata</taxon>
        <taxon>Euteleostomi</taxon>
        <taxon>Mammalia</taxon>
        <taxon>Eutheria</taxon>
        <taxon>Euarchontoglires</taxon>
        <taxon>Glires</taxon>
        <taxon>Rodentia</taxon>
        <taxon>Myomorpha</taxon>
        <taxon>Muroidea</taxon>
        <taxon>Cricetidae</taxon>
        <taxon>Cricetinae</taxon>
        <taxon>Cricetulus</taxon>
    </lineage>
</organism>
<accession>G3GSU3</accession>
<dbReference type="EMBL" id="JH000014">
    <property type="protein sequence ID" value="EGV99677.1"/>
    <property type="molecule type" value="Genomic_DNA"/>
</dbReference>
<dbReference type="AlphaFoldDB" id="G3GSU3"/>
<dbReference type="Proteomes" id="UP000001075">
    <property type="component" value="Unassembled WGS sequence"/>
</dbReference>
<dbReference type="InParanoid" id="G3GSU3"/>
<evidence type="ECO:0000313" key="2">
    <source>
        <dbReference type="Proteomes" id="UP000001075"/>
    </source>
</evidence>
<proteinExistence type="predicted"/>
<sequence length="80" mass="8792">MSFSWFDFSCVKQPLPRTRHEGPGKRSQKCSLCSRPCPANPCSDRGKLYGGHESRMSRIFQIEAISVLLSGLGSSLTCVA</sequence>
<reference evidence="2" key="1">
    <citation type="journal article" date="2011" name="Nat. Biotechnol.">
        <title>The genomic sequence of the Chinese hamster ovary (CHO)-K1 cell line.</title>
        <authorList>
            <person name="Xu X."/>
            <person name="Nagarajan H."/>
            <person name="Lewis N.E."/>
            <person name="Pan S."/>
            <person name="Cai Z."/>
            <person name="Liu X."/>
            <person name="Chen W."/>
            <person name="Xie M."/>
            <person name="Wang W."/>
            <person name="Hammond S."/>
            <person name="Andersen M.R."/>
            <person name="Neff N."/>
            <person name="Passarelli B."/>
            <person name="Koh W."/>
            <person name="Fan H.C."/>
            <person name="Wang J."/>
            <person name="Gui Y."/>
            <person name="Lee K.H."/>
            <person name="Betenbaugh M.J."/>
            <person name="Quake S.R."/>
            <person name="Famili I."/>
            <person name="Palsson B.O."/>
            <person name="Wang J."/>
        </authorList>
    </citation>
    <scope>NUCLEOTIDE SEQUENCE [LARGE SCALE GENOMIC DNA]</scope>
    <source>
        <strain evidence="2">CHO K1 cell line</strain>
    </source>
</reference>
<gene>
    <name evidence="1" type="ORF">I79_000714</name>
</gene>
<name>G3GSU3_CRIGR</name>